<dbReference type="GO" id="GO:0003677">
    <property type="term" value="F:DNA binding"/>
    <property type="evidence" value="ECO:0007669"/>
    <property type="project" value="InterPro"/>
</dbReference>
<sequence>MKAPSADIKDFLSYDPDTGIFKWVKHRCQTAKPGDVVTYKDRKGYILLGWNRVYYRAHRLAWWWVYGVMPTEQIDHINGIRDDNRICNLRLADEFQQNHNRKTPVTNTSGVKGVNWSKHHSAWCARVTFKGTRYQIGYFQDINDAEVSLREFREKLHGEFCNHGD</sequence>
<reference evidence="2" key="1">
    <citation type="submission" date="2024-05" db="EMBL/GenBank/DDBJ databases">
        <authorList>
            <person name="Mugo M.M."/>
            <person name="Musyoki A.M."/>
            <person name="Makumi A.M."/>
            <person name="Mutai I."/>
            <person name="Drechsel O."/>
            <person name="Kering K.K."/>
            <person name="Muturi P."/>
            <person name="Mbae C.K."/>
            <person name="Kariuki S.M."/>
        </authorList>
    </citation>
    <scope>NUCLEOTIDE SEQUENCE</scope>
</reference>
<evidence type="ECO:0000259" key="1">
    <source>
        <dbReference type="Pfam" id="PF13392"/>
    </source>
</evidence>
<dbReference type="GO" id="GO:0004519">
    <property type="term" value="F:endonuclease activity"/>
    <property type="evidence" value="ECO:0007669"/>
    <property type="project" value="UniProtKB-KW"/>
</dbReference>
<feature type="domain" description="HNH nuclease" evidence="1">
    <location>
        <begin position="55"/>
        <end position="92"/>
    </location>
</feature>
<dbReference type="Gene3D" id="3.90.75.20">
    <property type="match status" value="1"/>
</dbReference>
<dbReference type="InterPro" id="IPR003615">
    <property type="entry name" value="HNH_nuc"/>
</dbReference>
<dbReference type="SUPFAM" id="SSF54060">
    <property type="entry name" value="His-Me finger endonucleases"/>
    <property type="match status" value="1"/>
</dbReference>
<keyword evidence="2" id="KW-0378">Hydrolase</keyword>
<gene>
    <name evidence="2" type="ORF">DYMACODC_CDS0053</name>
</gene>
<name>A0AAU8GCD4_9CAUD</name>
<proteinExistence type="predicted"/>
<keyword evidence="2" id="KW-0540">Nuclease</keyword>
<evidence type="ECO:0000313" key="2">
    <source>
        <dbReference type="EMBL" id="XCH39441.1"/>
    </source>
</evidence>
<dbReference type="InterPro" id="IPR044925">
    <property type="entry name" value="His-Me_finger_sf"/>
</dbReference>
<dbReference type="SUPFAM" id="SSF54171">
    <property type="entry name" value="DNA-binding domain"/>
    <property type="match status" value="1"/>
</dbReference>
<keyword evidence="2" id="KW-0255">Endonuclease</keyword>
<dbReference type="Pfam" id="PF13392">
    <property type="entry name" value="HNH_3"/>
    <property type="match status" value="1"/>
</dbReference>
<dbReference type="EMBL" id="PP856710">
    <property type="protein sequence ID" value="XCH39441.1"/>
    <property type="molecule type" value="Genomic_DNA"/>
</dbReference>
<dbReference type="Gene3D" id="1.20.5.2050">
    <property type="match status" value="1"/>
</dbReference>
<accession>A0AAU8GCD4</accession>
<protein>
    <submittedName>
        <fullName evidence="2">HNH endonuclease</fullName>
    </submittedName>
</protein>
<dbReference type="InterPro" id="IPR016177">
    <property type="entry name" value="DNA-bd_dom_sf"/>
</dbReference>
<organism evidence="2">
    <name type="scientific">Salmonella phage vB_SEnST11_KE04</name>
    <dbReference type="NCBI Taxonomy" id="3161162"/>
    <lineage>
        <taxon>Viruses</taxon>
        <taxon>Duplodnaviria</taxon>
        <taxon>Heunggongvirae</taxon>
        <taxon>Uroviricota</taxon>
        <taxon>Caudoviricetes</taxon>
        <taxon>Sarkviridae</taxon>
        <taxon>Guernseyvirinae</taxon>
        <taxon>Jerseyvirus</taxon>
    </lineage>
</organism>